<keyword evidence="3" id="KW-1185">Reference proteome</keyword>
<evidence type="ECO:0000313" key="3">
    <source>
        <dbReference type="Proteomes" id="UP000611723"/>
    </source>
</evidence>
<dbReference type="Proteomes" id="UP000611723">
    <property type="component" value="Unassembled WGS sequence"/>
</dbReference>
<dbReference type="Pfam" id="PF13181">
    <property type="entry name" value="TPR_8"/>
    <property type="match status" value="1"/>
</dbReference>
<dbReference type="Pfam" id="PF14559">
    <property type="entry name" value="TPR_19"/>
    <property type="match status" value="2"/>
</dbReference>
<evidence type="ECO:0000256" key="1">
    <source>
        <dbReference type="PROSITE-ProRule" id="PRU00339"/>
    </source>
</evidence>
<organism evidence="2 3">
    <name type="scientific">Marivirga aurantiaca</name>
    <dbReference type="NCBI Taxonomy" id="2802615"/>
    <lineage>
        <taxon>Bacteria</taxon>
        <taxon>Pseudomonadati</taxon>
        <taxon>Bacteroidota</taxon>
        <taxon>Cytophagia</taxon>
        <taxon>Cytophagales</taxon>
        <taxon>Marivirgaceae</taxon>
        <taxon>Marivirga</taxon>
    </lineage>
</organism>
<feature type="repeat" description="TPR" evidence="1">
    <location>
        <begin position="425"/>
        <end position="458"/>
    </location>
</feature>
<dbReference type="PROSITE" id="PS50005">
    <property type="entry name" value="TPR"/>
    <property type="match status" value="1"/>
</dbReference>
<reference evidence="2" key="1">
    <citation type="submission" date="2021-01" db="EMBL/GenBank/DDBJ databases">
        <title>Marivirga aurantiaca sp. nov., isolated from intertidal surface sediments.</title>
        <authorList>
            <person name="Zhang M."/>
        </authorList>
    </citation>
    <scope>NUCLEOTIDE SEQUENCE</scope>
    <source>
        <strain evidence="2">S37H4</strain>
    </source>
</reference>
<dbReference type="SUPFAM" id="SSF48452">
    <property type="entry name" value="TPR-like"/>
    <property type="match status" value="2"/>
</dbReference>
<dbReference type="InterPro" id="IPR011990">
    <property type="entry name" value="TPR-like_helical_dom_sf"/>
</dbReference>
<keyword evidence="1" id="KW-0802">TPR repeat</keyword>
<dbReference type="RefSeq" id="WP_201430851.1">
    <property type="nucleotide sequence ID" value="NZ_JAEQBW010000003.1"/>
</dbReference>
<dbReference type="Pfam" id="PF13432">
    <property type="entry name" value="TPR_16"/>
    <property type="match status" value="1"/>
</dbReference>
<protein>
    <submittedName>
        <fullName evidence="2">Tetratricopeptide repeat protein</fullName>
    </submittedName>
</protein>
<dbReference type="SMART" id="SM00028">
    <property type="entry name" value="TPR"/>
    <property type="match status" value="11"/>
</dbReference>
<evidence type="ECO:0000313" key="2">
    <source>
        <dbReference type="EMBL" id="MBK6265175.1"/>
    </source>
</evidence>
<dbReference type="PANTHER" id="PTHR12558">
    <property type="entry name" value="CELL DIVISION CYCLE 16,23,27"/>
    <property type="match status" value="1"/>
</dbReference>
<dbReference type="Gene3D" id="1.25.40.10">
    <property type="entry name" value="Tetratricopeptide repeat domain"/>
    <property type="match status" value="3"/>
</dbReference>
<comment type="caution">
    <text evidence="2">The sequence shown here is derived from an EMBL/GenBank/DDBJ whole genome shotgun (WGS) entry which is preliminary data.</text>
</comment>
<accession>A0A934WYK9</accession>
<sequence length="574" mass="65576">MLFISVFFLSFTPVRAQQPDPVQEEEVILPEGDPLKTDRFNVEFLIAEGMHFIAIDNNAKALESFIKANQIMPDNAAVNYKIAELYHEAGQLDEASLYANKALMADKSQYIYAKLLAEIQTDQGNLAGSIATYEEMYRQSDDVPDDYLIELAAIYLYNEQPDKALKTYDRIERRLGILEEISTQKQKILLKQNKLKEAIDEGKKLVEAYPRRGEYAVSVAQILVSNGKNEEAIDYLNTYLSENKNQAVAQLELAQLYMQTNTPEKAKPYFAKAFQSEEISLKNKLNNFVPMIRRLPDESMTPFLKELSGYLLNIHPNESNALAASADMYFALNDKDSALLLYKKAIKNAGNNFQLWQNVLSLQMEMKDYEGVAKHANEAMEYFPNQPVIYLFSGSAYFSLKQYSRAIMMWEQGKAIVYGNNKLKSTFAAQLADAYHANKDFEKSFKAYEEAIEANPQNYFAINNYTYYLSLRKEKLDLAKKLSERMVKENPENATFLDTHGWVLFQMGNYTDALKYLEKAAGLNGSGTIIEHYGDALYKTGEIEKAINQWEKAREIGGTSSQIDQKIAERKYYE</sequence>
<proteinExistence type="predicted"/>
<dbReference type="PANTHER" id="PTHR12558:SF44">
    <property type="entry name" value="TETRATRICOPEPTIDE REPEAT-CONTAINING PROTEIN"/>
    <property type="match status" value="1"/>
</dbReference>
<name>A0A934WYK9_9BACT</name>
<dbReference type="EMBL" id="JAEQBW010000003">
    <property type="protein sequence ID" value="MBK6265175.1"/>
    <property type="molecule type" value="Genomic_DNA"/>
</dbReference>
<dbReference type="InterPro" id="IPR019734">
    <property type="entry name" value="TPR_rpt"/>
</dbReference>
<dbReference type="AlphaFoldDB" id="A0A934WYK9"/>
<gene>
    <name evidence="2" type="ORF">JKA74_09005</name>
</gene>
<dbReference type="GO" id="GO:0051301">
    <property type="term" value="P:cell division"/>
    <property type="evidence" value="ECO:0007669"/>
    <property type="project" value="TreeGrafter"/>
</dbReference>
<dbReference type="SUPFAM" id="SSF81901">
    <property type="entry name" value="HCP-like"/>
    <property type="match status" value="1"/>
</dbReference>